<dbReference type="InterPro" id="IPR011989">
    <property type="entry name" value="ARM-like"/>
</dbReference>
<dbReference type="Proteomes" id="UP000094527">
    <property type="component" value="Unassembled WGS sequence"/>
</dbReference>
<dbReference type="STRING" id="48709.A0A1D2MNG5"/>
<evidence type="ECO:0000259" key="11">
    <source>
        <dbReference type="PROSITE" id="PS50180"/>
    </source>
</evidence>
<evidence type="ECO:0000256" key="1">
    <source>
        <dbReference type="ARBA" id="ARBA00004156"/>
    </source>
</evidence>
<dbReference type="InterPro" id="IPR017107">
    <property type="entry name" value="AP1_complex_gsu"/>
</dbReference>
<dbReference type="OrthoDB" id="28053at2759"/>
<sequence>MEVANTIKQVINDAVERVRMPAPLRLRDLIRMIRAARTAAEEREVVNRECASIRNTFREEDTVWRCRSVAKLLYIHMLGYPAHFGQLECLKLIASPRFTDKRIGYLGAMLLLDERQDTHLLITNVLKNDLNSDAQFVVGLALCTLGTIASVEMSRDLAPEVEKLLKSSNAYLRKKAALCAFRIVRKVPELMEMFLPACRTLIAEKNHAVLITAVTLVTEMCERSPDTFNYFKKMIPTLVRTMKTLILSGYSPEHDVSGVSDPFLQVKLLRLLRVLGRGDHEAAEAMNDLLAQVATNTETSKNVGNAILYETVHAIMDVQSESGLRVLAVNILGRFLLNSDKNIRYVALTTLQKTVQLDQNAVQRHRSTVLDCLKDPDVSIRRRAMELCFQLVTDSNLEIMTRELLQFLGKTEPDIKSTCASNLVSIAERYAPNPSWHFHTLLEILQAAGNYVREDVVSSTIQLISDTPSIQPDAVACLWEGTRSVKSMEDCQPLVQVCCWSVGEYGDYLLSGNAEVEVEADQVLDCFQQMLWSPHVNLVTRQYCILALEKLSARVPECTDRIRTIVAAFGSHLNVDMQQRAVEFGALCRSYDHLRGPLLERMPPIPGEREAKAVENGVEGQMQDDLGDLLIGDLPGESTGTVVESRGNDSNALLDLLGGMEPGEHDIIHEAHSNVNQSLFNLGNAPSSINNASTTMNNSGGGGSGLDLLDIFGGPSETSIPATEPQQTAVNSVPLPSLASSFPTLSNMPSSLFATVPSSAVNGTVSNQYELIPGQFFPSTFFNLSKPEQLANLAEQDNIMSEYGKSMLAYSDESVWIILVPLLAYSASTSIVLQVRIGCKSLQQQITDFVFQAAVPKTLQLTLDPPSGTTINKGGGVITQKITIGNPSKAVLKMKLKLTYTVNGSSQEKLHDVYDFPPDFGSS</sequence>
<comment type="similarity">
    <text evidence="3 10">Belongs to the adaptor complexes large subunit family.</text>
</comment>
<keyword evidence="7 10" id="KW-0472">Membrane</keyword>
<proteinExistence type="inferred from homology"/>
<dbReference type="PANTHER" id="PTHR22780">
    <property type="entry name" value="ADAPTIN, ALPHA/GAMMA/EPSILON"/>
    <property type="match status" value="1"/>
</dbReference>
<keyword evidence="4 10" id="KW-0813">Transport</keyword>
<dbReference type="Gene3D" id="2.60.40.1230">
    <property type="match status" value="1"/>
</dbReference>
<evidence type="ECO:0000313" key="12">
    <source>
        <dbReference type="EMBL" id="ODM94577.1"/>
    </source>
</evidence>
<dbReference type="InterPro" id="IPR008152">
    <property type="entry name" value="Clathrin_a/b/g-adaptin_app_Ig"/>
</dbReference>
<dbReference type="Pfam" id="PF02883">
    <property type="entry name" value="Alpha_adaptinC2"/>
    <property type="match status" value="1"/>
</dbReference>
<evidence type="ECO:0000256" key="5">
    <source>
        <dbReference type="ARBA" id="ARBA00022927"/>
    </source>
</evidence>
<evidence type="ECO:0000256" key="10">
    <source>
        <dbReference type="PIRNR" id="PIRNR037094"/>
    </source>
</evidence>
<dbReference type="OMA" id="REPNTKK"/>
<dbReference type="EMBL" id="LJIJ01000785">
    <property type="protein sequence ID" value="ODM94577.1"/>
    <property type="molecule type" value="Genomic_DNA"/>
</dbReference>
<dbReference type="SMART" id="SM00809">
    <property type="entry name" value="Alpha_adaptinC2"/>
    <property type="match status" value="1"/>
</dbReference>
<evidence type="ECO:0000313" key="13">
    <source>
        <dbReference type="Proteomes" id="UP000094527"/>
    </source>
</evidence>
<evidence type="ECO:0000256" key="3">
    <source>
        <dbReference type="ARBA" id="ARBA00006613"/>
    </source>
</evidence>
<reference evidence="12 13" key="1">
    <citation type="journal article" date="2016" name="Genome Biol. Evol.">
        <title>Gene Family Evolution Reflects Adaptation to Soil Environmental Stressors in the Genome of the Collembolan Orchesella cincta.</title>
        <authorList>
            <person name="Faddeeva-Vakhrusheva A."/>
            <person name="Derks M.F."/>
            <person name="Anvar S.Y."/>
            <person name="Agamennone V."/>
            <person name="Suring W."/>
            <person name="Smit S."/>
            <person name="van Straalen N.M."/>
            <person name="Roelofs D."/>
        </authorList>
    </citation>
    <scope>NUCLEOTIDE SEQUENCE [LARGE SCALE GENOMIC DNA]</scope>
    <source>
        <tissue evidence="12">Mixed pool</tissue>
    </source>
</reference>
<dbReference type="AlphaFoldDB" id="A0A1D2MNG5"/>
<evidence type="ECO:0000256" key="4">
    <source>
        <dbReference type="ARBA" id="ARBA00022448"/>
    </source>
</evidence>
<keyword evidence="6 10" id="KW-0333">Golgi apparatus</keyword>
<dbReference type="InterPro" id="IPR002553">
    <property type="entry name" value="Clathrin/coatomer_adapt-like_N"/>
</dbReference>
<dbReference type="Pfam" id="PF01602">
    <property type="entry name" value="Adaptin_N"/>
    <property type="match status" value="1"/>
</dbReference>
<comment type="subcellular location">
    <subcellularLocation>
        <location evidence="1">Cytoplasmic vesicle membrane</location>
    </subcellularLocation>
    <subcellularLocation>
        <location evidence="9">Endomembrane system</location>
        <topology evidence="9">Peripheral membrane protein</topology>
        <orientation evidence="9">Cytoplasmic side</orientation>
    </subcellularLocation>
    <subcellularLocation>
        <location evidence="2">Golgi apparatus</location>
    </subcellularLocation>
</comment>
<dbReference type="SUPFAM" id="SSF48371">
    <property type="entry name" value="ARM repeat"/>
    <property type="match status" value="1"/>
</dbReference>
<accession>A0A1D2MNG5</accession>
<feature type="domain" description="GAE" evidence="11">
    <location>
        <begin position="802"/>
        <end position="917"/>
    </location>
</feature>
<dbReference type="Gene3D" id="1.25.10.10">
    <property type="entry name" value="Leucine-rich Repeat Variant"/>
    <property type="match status" value="1"/>
</dbReference>
<dbReference type="PROSITE" id="PS50180">
    <property type="entry name" value="GAE"/>
    <property type="match status" value="1"/>
</dbReference>
<keyword evidence="13" id="KW-1185">Reference proteome</keyword>
<dbReference type="InterPro" id="IPR016024">
    <property type="entry name" value="ARM-type_fold"/>
</dbReference>
<comment type="caution">
    <text evidence="12">The sequence shown here is derived from an EMBL/GenBank/DDBJ whole genome shotgun (WGS) entry which is preliminary data.</text>
</comment>
<dbReference type="GO" id="GO:0030121">
    <property type="term" value="C:AP-1 adaptor complex"/>
    <property type="evidence" value="ECO:0007669"/>
    <property type="project" value="InterPro"/>
</dbReference>
<dbReference type="InterPro" id="IPR008153">
    <property type="entry name" value="GAE_dom"/>
</dbReference>
<evidence type="ECO:0000256" key="7">
    <source>
        <dbReference type="ARBA" id="ARBA00023136"/>
    </source>
</evidence>
<dbReference type="GO" id="GO:0006886">
    <property type="term" value="P:intracellular protein transport"/>
    <property type="evidence" value="ECO:0007669"/>
    <property type="project" value="UniProtKB-UniRule"/>
</dbReference>
<keyword evidence="5 10" id="KW-0653">Protein transport</keyword>
<dbReference type="PIRSF" id="PIRSF037094">
    <property type="entry name" value="AP1_complex_gamma"/>
    <property type="match status" value="1"/>
</dbReference>
<keyword evidence="8 10" id="KW-0968">Cytoplasmic vesicle</keyword>
<dbReference type="GO" id="GO:0016192">
    <property type="term" value="P:vesicle-mediated transport"/>
    <property type="evidence" value="ECO:0007669"/>
    <property type="project" value="InterPro"/>
</dbReference>
<evidence type="ECO:0000256" key="9">
    <source>
        <dbReference type="ARBA" id="ARBA00029433"/>
    </source>
</evidence>
<dbReference type="InterPro" id="IPR013041">
    <property type="entry name" value="Clathrin_app_Ig-like_sf"/>
</dbReference>
<evidence type="ECO:0000256" key="2">
    <source>
        <dbReference type="ARBA" id="ARBA00004555"/>
    </source>
</evidence>
<dbReference type="InterPro" id="IPR050840">
    <property type="entry name" value="Adaptor_Complx_Large_Subunit"/>
</dbReference>
<name>A0A1D2MNG5_ORCCI</name>
<dbReference type="SUPFAM" id="SSF49348">
    <property type="entry name" value="Clathrin adaptor appendage domain"/>
    <property type="match status" value="1"/>
</dbReference>
<dbReference type="FunFam" id="1.25.10.10:FF:000030">
    <property type="entry name" value="AP-1 complex subunit gamma"/>
    <property type="match status" value="1"/>
</dbReference>
<evidence type="ECO:0000256" key="8">
    <source>
        <dbReference type="ARBA" id="ARBA00023329"/>
    </source>
</evidence>
<evidence type="ECO:0000256" key="6">
    <source>
        <dbReference type="ARBA" id="ARBA00023034"/>
    </source>
</evidence>
<organism evidence="12 13">
    <name type="scientific">Orchesella cincta</name>
    <name type="common">Springtail</name>
    <name type="synonym">Podura cincta</name>
    <dbReference type="NCBI Taxonomy" id="48709"/>
    <lineage>
        <taxon>Eukaryota</taxon>
        <taxon>Metazoa</taxon>
        <taxon>Ecdysozoa</taxon>
        <taxon>Arthropoda</taxon>
        <taxon>Hexapoda</taxon>
        <taxon>Collembola</taxon>
        <taxon>Entomobryomorpha</taxon>
        <taxon>Entomobryoidea</taxon>
        <taxon>Orchesellidae</taxon>
        <taxon>Orchesellinae</taxon>
        <taxon>Orchesella</taxon>
    </lineage>
</organism>
<gene>
    <name evidence="12" type="ORF">Ocin01_12106</name>
</gene>
<protein>
    <recommendedName>
        <fullName evidence="10">AP-1 complex subunit gamma</fullName>
    </recommendedName>
</protein>